<dbReference type="EMBL" id="ML119670">
    <property type="protein sequence ID" value="RPA82579.1"/>
    <property type="molecule type" value="Genomic_DNA"/>
</dbReference>
<keyword evidence="3" id="KW-1185">Reference proteome</keyword>
<sequence>MLASVKNMFLLGLLAASTTLAAPTPEAAPETSLTSANLSGPLEKRKQPFKCETHIKINTSTGFASNPTRKFEINIVNKPGHAIGKTYDWSRVGTWAATNPNYRIVIPTTTGLQFWIDGAKGAGANYGDNWRSMFTLHYGSQHWNSMQCPTWKYTGASENTGLRVIYDLWCEFDC</sequence>
<proteinExistence type="predicted"/>
<organism evidence="2 3">
    <name type="scientific">Ascobolus immersus RN42</name>
    <dbReference type="NCBI Taxonomy" id="1160509"/>
    <lineage>
        <taxon>Eukaryota</taxon>
        <taxon>Fungi</taxon>
        <taxon>Dikarya</taxon>
        <taxon>Ascomycota</taxon>
        <taxon>Pezizomycotina</taxon>
        <taxon>Pezizomycetes</taxon>
        <taxon>Pezizales</taxon>
        <taxon>Ascobolaceae</taxon>
        <taxon>Ascobolus</taxon>
    </lineage>
</organism>
<evidence type="ECO:0000313" key="3">
    <source>
        <dbReference type="Proteomes" id="UP000275078"/>
    </source>
</evidence>
<feature type="signal peptide" evidence="1">
    <location>
        <begin position="1"/>
        <end position="21"/>
    </location>
</feature>
<keyword evidence="1" id="KW-0732">Signal</keyword>
<evidence type="ECO:0000256" key="1">
    <source>
        <dbReference type="SAM" id="SignalP"/>
    </source>
</evidence>
<name>A0A3N4I933_ASCIM</name>
<reference evidence="2 3" key="1">
    <citation type="journal article" date="2018" name="Nat. Ecol. Evol.">
        <title>Pezizomycetes genomes reveal the molecular basis of ectomycorrhizal truffle lifestyle.</title>
        <authorList>
            <person name="Murat C."/>
            <person name="Payen T."/>
            <person name="Noel B."/>
            <person name="Kuo A."/>
            <person name="Morin E."/>
            <person name="Chen J."/>
            <person name="Kohler A."/>
            <person name="Krizsan K."/>
            <person name="Balestrini R."/>
            <person name="Da Silva C."/>
            <person name="Montanini B."/>
            <person name="Hainaut M."/>
            <person name="Levati E."/>
            <person name="Barry K.W."/>
            <person name="Belfiori B."/>
            <person name="Cichocki N."/>
            <person name="Clum A."/>
            <person name="Dockter R.B."/>
            <person name="Fauchery L."/>
            <person name="Guy J."/>
            <person name="Iotti M."/>
            <person name="Le Tacon F."/>
            <person name="Lindquist E.A."/>
            <person name="Lipzen A."/>
            <person name="Malagnac F."/>
            <person name="Mello A."/>
            <person name="Molinier V."/>
            <person name="Miyauchi S."/>
            <person name="Poulain J."/>
            <person name="Riccioni C."/>
            <person name="Rubini A."/>
            <person name="Sitrit Y."/>
            <person name="Splivallo R."/>
            <person name="Traeger S."/>
            <person name="Wang M."/>
            <person name="Zifcakova L."/>
            <person name="Wipf D."/>
            <person name="Zambonelli A."/>
            <person name="Paolocci F."/>
            <person name="Nowrousian M."/>
            <person name="Ottonello S."/>
            <person name="Baldrian P."/>
            <person name="Spatafora J.W."/>
            <person name="Henrissat B."/>
            <person name="Nagy L.G."/>
            <person name="Aury J.M."/>
            <person name="Wincker P."/>
            <person name="Grigoriev I.V."/>
            <person name="Bonfante P."/>
            <person name="Martin F.M."/>
        </authorList>
    </citation>
    <scope>NUCLEOTIDE SEQUENCE [LARGE SCALE GENOMIC DNA]</scope>
    <source>
        <strain evidence="2 3">RN42</strain>
    </source>
</reference>
<evidence type="ECO:0000313" key="2">
    <source>
        <dbReference type="EMBL" id="RPA82579.1"/>
    </source>
</evidence>
<accession>A0A3N4I933</accession>
<protein>
    <submittedName>
        <fullName evidence="2">Uncharacterized protein</fullName>
    </submittedName>
</protein>
<gene>
    <name evidence="2" type="ORF">BJ508DRAFT_325321</name>
</gene>
<dbReference type="AlphaFoldDB" id="A0A3N4I933"/>
<feature type="chain" id="PRO_5017997369" evidence="1">
    <location>
        <begin position="22"/>
        <end position="174"/>
    </location>
</feature>
<dbReference type="OrthoDB" id="3814607at2759"/>
<dbReference type="Proteomes" id="UP000275078">
    <property type="component" value="Unassembled WGS sequence"/>
</dbReference>